<feature type="compositionally biased region" description="Low complexity" evidence="1">
    <location>
        <begin position="81"/>
        <end position="92"/>
    </location>
</feature>
<keyword evidence="3" id="KW-1185">Reference proteome</keyword>
<proteinExistence type="predicted"/>
<feature type="compositionally biased region" description="Pro residues" evidence="1">
    <location>
        <begin position="110"/>
        <end position="128"/>
    </location>
</feature>
<feature type="region of interest" description="Disordered" evidence="1">
    <location>
        <begin position="1"/>
        <end position="152"/>
    </location>
</feature>
<feature type="compositionally biased region" description="Polar residues" evidence="1">
    <location>
        <begin position="71"/>
        <end position="80"/>
    </location>
</feature>
<gene>
    <name evidence="2" type="ORF">CYNAS_LOCUS3143</name>
</gene>
<feature type="compositionally biased region" description="Low complexity" evidence="1">
    <location>
        <begin position="11"/>
        <end position="35"/>
    </location>
</feature>
<comment type="caution">
    <text evidence="2">The sequence shown here is derived from an EMBL/GenBank/DDBJ whole genome shotgun (WGS) entry which is preliminary data.</text>
</comment>
<protein>
    <recommendedName>
        <fullName evidence="4">DNA2/NAM7 helicase helicase domain-containing protein</fullName>
    </recommendedName>
</protein>
<name>A0AA36GK88_CYLNA</name>
<evidence type="ECO:0000313" key="2">
    <source>
        <dbReference type="EMBL" id="CAJ0591160.1"/>
    </source>
</evidence>
<dbReference type="EMBL" id="CATQJL010000001">
    <property type="protein sequence ID" value="CAJ0591160.1"/>
    <property type="molecule type" value="Genomic_DNA"/>
</dbReference>
<sequence>MFPFIFHRSPSDSSSSADAPRDGNSTDSSGDSSHGMATTDRPSAPPAESTPTPSLASEDLLASDPEIQAMCAQTPQPRSGTPQIVNPIQQPTTTPPPPPQQGTSQMSDPGPGPSNQPVPEPLQQPAPPRQRIRRDRSPLQRPMLEPRDAALPPRSPDDFWHYLVNHHPWARHVRPRQIRRDEIAEQQISNDLPVDVYRHVPHLGYAAIRFVHSLFPRTPPNLKTVRAPLAFIEFSNLEDAVIFRDKAQRVLEATLRGDGELVQQERTMAPKDVRSSILLPPKLKGSYPVLYQIAAIGSNSLVIEAKDFFVFMPDRLELHCILLDRFSLNIENNTYGYDRHLISVKDFVWVYEVAPTIAAVRSPARCLQLARIPRTAALETNTQFFFRAAVFAFVTPAVWTQPHLGVVLKLTRRGETVNNFKMALEGVPEAVTITKSICEFEWPDVQEDEILIAQSRKNVSCAVRFSEPPASKTARDWLRRQVEHFCPAHPDEGMVPMKVRKARQEDIDWFFDRTGEFNNFVNNHPQALRRMSKVFSMACAALVALQNLDDDNRTHRVTATVPSVSSHPLQLQLTLQDMSSMEGWTKHRPVGVWIMDVWWFTKLEVDEAEFQEETRELRVTLATYSQMEQVLRNAIRDVGRRVGNTAFLDLFVKLGRTPANANPAFESVSRMEIFKDLEEGGADVSVVDIAYGAQELGCKTAKEAERDEDEPLIDSITLHGRRLELTRDQQEALALGNSKYPLIAIQAAFGTGKTVVGACVAIRQALAGQRVIITASTNTAVAQFANTILEFGEAQQVGVTRFVAEAIAFDTDAPTTAVDLPEILKMIGTVFQRQLTREKETCRTFTQGRIRYESQYIQLQVPKSLLVYPVSRL</sequence>
<feature type="compositionally biased region" description="Low complexity" evidence="1">
    <location>
        <begin position="46"/>
        <end position="57"/>
    </location>
</feature>
<dbReference type="InterPro" id="IPR027417">
    <property type="entry name" value="P-loop_NTPase"/>
</dbReference>
<organism evidence="2 3">
    <name type="scientific">Cylicocyclus nassatus</name>
    <name type="common">Nematode worm</name>
    <dbReference type="NCBI Taxonomy" id="53992"/>
    <lineage>
        <taxon>Eukaryota</taxon>
        <taxon>Metazoa</taxon>
        <taxon>Ecdysozoa</taxon>
        <taxon>Nematoda</taxon>
        <taxon>Chromadorea</taxon>
        <taxon>Rhabditida</taxon>
        <taxon>Rhabditina</taxon>
        <taxon>Rhabditomorpha</taxon>
        <taxon>Strongyloidea</taxon>
        <taxon>Strongylidae</taxon>
        <taxon>Cylicocyclus</taxon>
    </lineage>
</organism>
<dbReference type="SUPFAM" id="SSF52540">
    <property type="entry name" value="P-loop containing nucleoside triphosphate hydrolases"/>
    <property type="match status" value="1"/>
</dbReference>
<dbReference type="Gene3D" id="3.40.50.300">
    <property type="entry name" value="P-loop containing nucleotide triphosphate hydrolases"/>
    <property type="match status" value="1"/>
</dbReference>
<evidence type="ECO:0000313" key="3">
    <source>
        <dbReference type="Proteomes" id="UP001176961"/>
    </source>
</evidence>
<evidence type="ECO:0008006" key="4">
    <source>
        <dbReference type="Google" id="ProtNLM"/>
    </source>
</evidence>
<dbReference type="AlphaFoldDB" id="A0AA36GK88"/>
<dbReference type="Proteomes" id="UP001176961">
    <property type="component" value="Unassembled WGS sequence"/>
</dbReference>
<reference evidence="2" key="1">
    <citation type="submission" date="2023-07" db="EMBL/GenBank/DDBJ databases">
        <authorList>
            <consortium name="CYATHOMIX"/>
        </authorList>
    </citation>
    <scope>NUCLEOTIDE SEQUENCE</scope>
    <source>
        <strain evidence="2">N/A</strain>
    </source>
</reference>
<accession>A0AA36GK88</accession>
<evidence type="ECO:0000256" key="1">
    <source>
        <dbReference type="SAM" id="MobiDB-lite"/>
    </source>
</evidence>